<evidence type="ECO:0000313" key="3">
    <source>
        <dbReference type="Proteomes" id="UP000094065"/>
    </source>
</evidence>
<dbReference type="Proteomes" id="UP000094065">
    <property type="component" value="Unassembled WGS sequence"/>
</dbReference>
<protein>
    <submittedName>
        <fullName evidence="2">Uncharacterized protein</fullName>
    </submittedName>
</protein>
<name>A0A1E3HNP3_9TREE</name>
<dbReference type="EMBL" id="AWGJ01000007">
    <property type="protein sequence ID" value="ODN77957.1"/>
    <property type="molecule type" value="Genomic_DNA"/>
</dbReference>
<sequence length="219" mass="24088">MVSTSMQRHKTGRRPARSTPLPTDTSLSIPLAPIAVNSYDFVSTPGPLTTNAPLPTVPRHIHAATLQHLANTSSPAHPPLYLSINVKVPLAPLKRISTIPMKGGEKCKSRYWFEMWSWDDEEGVERPRGRWGPGAGYGMEIVGGDEPKASNELDQEAARAMFGREEAYRTPLPAISYDLFSQLAIDYASDGPKRRTEEIIERPESAKRTRAVGNVGNAI</sequence>
<feature type="region of interest" description="Disordered" evidence="1">
    <location>
        <begin position="1"/>
        <end position="25"/>
    </location>
</feature>
<proteinExistence type="predicted"/>
<dbReference type="AlphaFoldDB" id="A0A1E3HNP3"/>
<dbReference type="OrthoDB" id="10277730at2759"/>
<evidence type="ECO:0000256" key="1">
    <source>
        <dbReference type="SAM" id="MobiDB-lite"/>
    </source>
</evidence>
<dbReference type="RefSeq" id="XP_018993193.1">
    <property type="nucleotide sequence ID" value="XM_019139250.1"/>
</dbReference>
<evidence type="ECO:0000313" key="2">
    <source>
        <dbReference type="EMBL" id="ODN77957.1"/>
    </source>
</evidence>
<dbReference type="GeneID" id="30156361"/>
<keyword evidence="3" id="KW-1185">Reference proteome</keyword>
<reference evidence="2 3" key="1">
    <citation type="submission" date="2016-06" db="EMBL/GenBank/DDBJ databases">
        <title>Evolution of pathogenesis and genome organization in the Tremellales.</title>
        <authorList>
            <person name="Cuomo C."/>
            <person name="Litvintseva A."/>
            <person name="Heitman J."/>
            <person name="Chen Y."/>
            <person name="Sun S."/>
            <person name="Springer D."/>
            <person name="Dromer F."/>
            <person name="Young S."/>
            <person name="Zeng Q."/>
            <person name="Chapman S."/>
            <person name="Gujja S."/>
            <person name="Saif S."/>
            <person name="Birren B."/>
        </authorList>
    </citation>
    <scope>NUCLEOTIDE SEQUENCE [LARGE SCALE GENOMIC DNA]</scope>
    <source>
        <strain evidence="2 3">CBS 6039</strain>
    </source>
</reference>
<feature type="compositionally biased region" description="Basic residues" evidence="1">
    <location>
        <begin position="7"/>
        <end position="16"/>
    </location>
</feature>
<organism evidence="2 3">
    <name type="scientific">Cryptococcus amylolentus CBS 6039</name>
    <dbReference type="NCBI Taxonomy" id="1295533"/>
    <lineage>
        <taxon>Eukaryota</taxon>
        <taxon>Fungi</taxon>
        <taxon>Dikarya</taxon>
        <taxon>Basidiomycota</taxon>
        <taxon>Agaricomycotina</taxon>
        <taxon>Tremellomycetes</taxon>
        <taxon>Tremellales</taxon>
        <taxon>Cryptococcaceae</taxon>
        <taxon>Cryptococcus</taxon>
    </lineage>
</organism>
<gene>
    <name evidence="2" type="ORF">L202_05052</name>
</gene>
<comment type="caution">
    <text evidence="2">The sequence shown here is derived from an EMBL/GenBank/DDBJ whole genome shotgun (WGS) entry which is preliminary data.</text>
</comment>
<accession>A0A1E3HNP3</accession>